<dbReference type="PANTHER" id="PTHR47542">
    <property type="entry name" value="ACYL-COA N-ACYLTRANSFERASES (NAT) SUPERFAMILY PROTEIN"/>
    <property type="match status" value="1"/>
</dbReference>
<dbReference type="PROSITE" id="PS51186">
    <property type="entry name" value="GNAT"/>
    <property type="match status" value="1"/>
</dbReference>
<dbReference type="EMBL" id="CAJOBS010000141">
    <property type="protein sequence ID" value="CAF4506084.1"/>
    <property type="molecule type" value="Genomic_DNA"/>
</dbReference>
<gene>
    <name evidence="2" type="ORF">KIK155_LOCUS25677</name>
    <name evidence="3" type="ORF">TOA249_LOCUS3860</name>
</gene>
<dbReference type="Proteomes" id="UP000663865">
    <property type="component" value="Unassembled WGS sequence"/>
</dbReference>
<dbReference type="EMBL" id="CAJNYV010004664">
    <property type="protein sequence ID" value="CAF3686263.1"/>
    <property type="molecule type" value="Genomic_DNA"/>
</dbReference>
<evidence type="ECO:0000313" key="4">
    <source>
        <dbReference type="Proteomes" id="UP000663865"/>
    </source>
</evidence>
<reference evidence="2" key="1">
    <citation type="submission" date="2021-02" db="EMBL/GenBank/DDBJ databases">
        <authorList>
            <person name="Nowell W R."/>
        </authorList>
    </citation>
    <scope>NUCLEOTIDE SEQUENCE</scope>
</reference>
<dbReference type="InterPro" id="IPR000182">
    <property type="entry name" value="GNAT_dom"/>
</dbReference>
<evidence type="ECO:0000313" key="3">
    <source>
        <dbReference type="EMBL" id="CAF4506084.1"/>
    </source>
</evidence>
<organism evidence="2 4">
    <name type="scientific">Rotaria socialis</name>
    <dbReference type="NCBI Taxonomy" id="392032"/>
    <lineage>
        <taxon>Eukaryota</taxon>
        <taxon>Metazoa</taxon>
        <taxon>Spiralia</taxon>
        <taxon>Gnathifera</taxon>
        <taxon>Rotifera</taxon>
        <taxon>Eurotatoria</taxon>
        <taxon>Bdelloidea</taxon>
        <taxon>Philodinida</taxon>
        <taxon>Philodinidae</taxon>
        <taxon>Rotaria</taxon>
    </lineage>
</organism>
<sequence>MIIQYFTLRSSHIRTLYIDPNDRGQGFGGILLQHMINYAREHDILRIKLKVNTSNIPAYRLYQQYDFQPVELLSQYYSKDADAYRILLLLL</sequence>
<dbReference type="Proteomes" id="UP000663838">
    <property type="component" value="Unassembled WGS sequence"/>
</dbReference>
<protein>
    <recommendedName>
        <fullName evidence="1">N-acetyltransferase domain-containing protein</fullName>
    </recommendedName>
</protein>
<proteinExistence type="predicted"/>
<name>A0A818U0H4_9BILA</name>
<dbReference type="CDD" id="cd04301">
    <property type="entry name" value="NAT_SF"/>
    <property type="match status" value="1"/>
</dbReference>
<dbReference type="GO" id="GO:0016747">
    <property type="term" value="F:acyltransferase activity, transferring groups other than amino-acyl groups"/>
    <property type="evidence" value="ECO:0007669"/>
    <property type="project" value="InterPro"/>
</dbReference>
<dbReference type="SUPFAM" id="SSF55729">
    <property type="entry name" value="Acyl-CoA N-acyltransferases (Nat)"/>
    <property type="match status" value="1"/>
</dbReference>
<feature type="domain" description="N-acetyltransferase" evidence="1">
    <location>
        <begin position="1"/>
        <end position="91"/>
    </location>
</feature>
<dbReference type="Pfam" id="PF00583">
    <property type="entry name" value="Acetyltransf_1"/>
    <property type="match status" value="1"/>
</dbReference>
<evidence type="ECO:0000259" key="1">
    <source>
        <dbReference type="PROSITE" id="PS51186"/>
    </source>
</evidence>
<evidence type="ECO:0000313" key="2">
    <source>
        <dbReference type="EMBL" id="CAF3686263.1"/>
    </source>
</evidence>
<dbReference type="AlphaFoldDB" id="A0A818U0H4"/>
<accession>A0A818U0H4</accession>
<dbReference type="InterPro" id="IPR016181">
    <property type="entry name" value="Acyl_CoA_acyltransferase"/>
</dbReference>
<dbReference type="Gene3D" id="3.40.630.30">
    <property type="match status" value="1"/>
</dbReference>
<dbReference type="PANTHER" id="PTHR47542:SF2">
    <property type="entry name" value="ACYL-COA N-ACYLTRANSFERASES (NAT) SUPERFAMILY PROTEIN"/>
    <property type="match status" value="1"/>
</dbReference>
<comment type="caution">
    <text evidence="2">The sequence shown here is derived from an EMBL/GenBank/DDBJ whole genome shotgun (WGS) entry which is preliminary data.</text>
</comment>